<proteinExistence type="predicted"/>
<gene>
    <name evidence="1" type="ORF">NPIL_317841</name>
</gene>
<protein>
    <submittedName>
        <fullName evidence="1">Uncharacterized protein</fullName>
    </submittedName>
</protein>
<dbReference type="EMBL" id="BMAW01083248">
    <property type="protein sequence ID" value="GFU32824.1"/>
    <property type="molecule type" value="Genomic_DNA"/>
</dbReference>
<dbReference type="Proteomes" id="UP000887013">
    <property type="component" value="Unassembled WGS sequence"/>
</dbReference>
<accession>A0A8X6QRA9</accession>
<comment type="caution">
    <text evidence="1">The sequence shown here is derived from an EMBL/GenBank/DDBJ whole genome shotgun (WGS) entry which is preliminary data.</text>
</comment>
<dbReference type="OrthoDB" id="10451990at2759"/>
<dbReference type="AlphaFoldDB" id="A0A8X6QRA9"/>
<sequence>MFHTYSQNPISGQKGRSFIRSQSTDLNFISVDLFVRWWVEARIRLPFFPPSLPDCDNPYMFDTVTTDGTVGGQYVTQYVLGQLHFRWTLYLSIKPLFSYRCL</sequence>
<keyword evidence="2" id="KW-1185">Reference proteome</keyword>
<reference evidence="1" key="1">
    <citation type="submission" date="2020-08" db="EMBL/GenBank/DDBJ databases">
        <title>Multicomponent nature underlies the extraordinary mechanical properties of spider dragline silk.</title>
        <authorList>
            <person name="Kono N."/>
            <person name="Nakamura H."/>
            <person name="Mori M."/>
            <person name="Yoshida Y."/>
            <person name="Ohtoshi R."/>
            <person name="Malay A.D."/>
            <person name="Moran D.A.P."/>
            <person name="Tomita M."/>
            <person name="Numata K."/>
            <person name="Arakawa K."/>
        </authorList>
    </citation>
    <scope>NUCLEOTIDE SEQUENCE</scope>
</reference>
<name>A0A8X6QRA9_NEPPI</name>
<evidence type="ECO:0000313" key="1">
    <source>
        <dbReference type="EMBL" id="GFU32824.1"/>
    </source>
</evidence>
<evidence type="ECO:0000313" key="2">
    <source>
        <dbReference type="Proteomes" id="UP000887013"/>
    </source>
</evidence>
<organism evidence="1 2">
    <name type="scientific">Nephila pilipes</name>
    <name type="common">Giant wood spider</name>
    <name type="synonym">Nephila maculata</name>
    <dbReference type="NCBI Taxonomy" id="299642"/>
    <lineage>
        <taxon>Eukaryota</taxon>
        <taxon>Metazoa</taxon>
        <taxon>Ecdysozoa</taxon>
        <taxon>Arthropoda</taxon>
        <taxon>Chelicerata</taxon>
        <taxon>Arachnida</taxon>
        <taxon>Araneae</taxon>
        <taxon>Araneomorphae</taxon>
        <taxon>Entelegynae</taxon>
        <taxon>Araneoidea</taxon>
        <taxon>Nephilidae</taxon>
        <taxon>Nephila</taxon>
    </lineage>
</organism>